<feature type="domain" description="6-phosphogluconate dehydrogenase NADP-binding" evidence="2">
    <location>
        <begin position="7"/>
        <end position="87"/>
    </location>
</feature>
<dbReference type="InterPro" id="IPR036291">
    <property type="entry name" value="NAD(P)-bd_dom_sf"/>
</dbReference>
<organism evidence="3 4">
    <name type="scientific">Mycobacteroides abscessus subsp. bolletii 1513</name>
    <dbReference type="NCBI Taxonomy" id="1299321"/>
    <lineage>
        <taxon>Bacteria</taxon>
        <taxon>Bacillati</taxon>
        <taxon>Actinomycetota</taxon>
        <taxon>Actinomycetes</taxon>
        <taxon>Mycobacteriales</taxon>
        <taxon>Mycobacteriaceae</taxon>
        <taxon>Mycobacteroides</taxon>
        <taxon>Mycobacteroides abscessus</taxon>
    </lineage>
</organism>
<dbReference type="EMBL" id="JAOJ01000002">
    <property type="protein sequence ID" value="EUA72083.1"/>
    <property type="molecule type" value="Genomic_DNA"/>
</dbReference>
<dbReference type="GO" id="GO:0016491">
    <property type="term" value="F:oxidoreductase activity"/>
    <property type="evidence" value="ECO:0007669"/>
    <property type="project" value="InterPro"/>
</dbReference>
<dbReference type="InterPro" id="IPR006115">
    <property type="entry name" value="6PGDH_NADP-bd"/>
</dbReference>
<dbReference type="GO" id="GO:0050661">
    <property type="term" value="F:NADP binding"/>
    <property type="evidence" value="ECO:0007669"/>
    <property type="project" value="InterPro"/>
</dbReference>
<dbReference type="PANTHER" id="PTHR43060">
    <property type="entry name" value="3-HYDROXYISOBUTYRATE DEHYDROGENASE-LIKE 1, MITOCHONDRIAL-RELATED"/>
    <property type="match status" value="1"/>
</dbReference>
<comment type="caution">
    <text evidence="3">The sequence shown here is derived from an EMBL/GenBank/DDBJ whole genome shotgun (WGS) entry which is preliminary data.</text>
</comment>
<evidence type="ECO:0000313" key="3">
    <source>
        <dbReference type="EMBL" id="EUA72083.1"/>
    </source>
</evidence>
<dbReference type="Gene3D" id="3.40.50.720">
    <property type="entry name" value="NAD(P)-binding Rossmann-like Domain"/>
    <property type="match status" value="1"/>
</dbReference>
<evidence type="ECO:0000313" key="4">
    <source>
        <dbReference type="Proteomes" id="UP000023351"/>
    </source>
</evidence>
<feature type="region of interest" description="Disordered" evidence="1">
    <location>
        <begin position="83"/>
        <end position="120"/>
    </location>
</feature>
<dbReference type="PROSITE" id="PS00895">
    <property type="entry name" value="3_HYDROXYISOBUT_DH"/>
    <property type="match status" value="1"/>
</dbReference>
<proteinExistence type="predicted"/>
<dbReference type="AlphaFoldDB" id="X8DWL0"/>
<sequence>MTQPALKLGYIGLGNMGAPMARRLVDWPGGLTVFDLRAEAMAPLVEEGAVGASDVADIADADLISVTVLDDAQVRQVVGQIAPKAKPAPSSRFIPPSAIRRPSSWHRHGGRAIFTSSTHR</sequence>
<dbReference type="SUPFAM" id="SSF51735">
    <property type="entry name" value="NAD(P)-binding Rossmann-fold domains"/>
    <property type="match status" value="1"/>
</dbReference>
<protein>
    <submittedName>
        <fullName evidence="3">NAD binding domain of 6-phosphogluconate dehydrogenase family protein</fullName>
    </submittedName>
</protein>
<dbReference type="PANTHER" id="PTHR43060:SF15">
    <property type="entry name" value="3-HYDROXYISOBUTYRATE DEHYDROGENASE-LIKE 1, MITOCHONDRIAL-RELATED"/>
    <property type="match status" value="1"/>
</dbReference>
<dbReference type="GO" id="GO:0016054">
    <property type="term" value="P:organic acid catabolic process"/>
    <property type="evidence" value="ECO:0007669"/>
    <property type="project" value="UniProtKB-ARBA"/>
</dbReference>
<name>X8DWL0_9MYCO</name>
<gene>
    <name evidence="3" type="ORF">I540_1156</name>
</gene>
<dbReference type="InterPro" id="IPR002204">
    <property type="entry name" value="3-OH-isobutyrate_DH-rel_CS"/>
</dbReference>
<evidence type="ECO:0000256" key="1">
    <source>
        <dbReference type="SAM" id="MobiDB-lite"/>
    </source>
</evidence>
<dbReference type="Pfam" id="PF03446">
    <property type="entry name" value="NAD_binding_2"/>
    <property type="match status" value="1"/>
</dbReference>
<dbReference type="Proteomes" id="UP000023351">
    <property type="component" value="Unassembled WGS sequence"/>
</dbReference>
<evidence type="ECO:0000259" key="2">
    <source>
        <dbReference type="Pfam" id="PF03446"/>
    </source>
</evidence>
<accession>X8DWL0</accession>
<reference evidence="3 4" key="1">
    <citation type="submission" date="2013-12" db="EMBL/GenBank/DDBJ databases">
        <authorList>
            <person name="Zelazny A."/>
            <person name="Olivier K."/>
            <person name="Holland S."/>
            <person name="Lenaerts A."/>
            <person name="Ordway D."/>
            <person name="DeGroote M.A."/>
            <person name="Parker T."/>
            <person name="Sizemore C."/>
            <person name="Tallon L.J."/>
            <person name="Sadzewicz L.K."/>
            <person name="Sengamalay N."/>
            <person name="Fraser C.M."/>
            <person name="Hine E."/>
            <person name="Shefchek K.A."/>
            <person name="Das S.P."/>
            <person name="Tettelin H."/>
        </authorList>
    </citation>
    <scope>NUCLEOTIDE SEQUENCE [LARGE SCALE GENOMIC DNA]</scope>
    <source>
        <strain evidence="3 4">1513</strain>
    </source>
</reference>
<dbReference type="PATRIC" id="fig|1299321.3.peg.1105"/>